<dbReference type="GO" id="GO:0016740">
    <property type="term" value="F:transferase activity"/>
    <property type="evidence" value="ECO:0007669"/>
    <property type="project" value="UniProtKB-KW"/>
</dbReference>
<evidence type="ECO:0000313" key="6">
    <source>
        <dbReference type="Proteomes" id="UP000029859"/>
    </source>
</evidence>
<dbReference type="GO" id="GO:0002099">
    <property type="term" value="P:tRNA wobble guanine modification"/>
    <property type="evidence" value="ECO:0007669"/>
    <property type="project" value="TreeGrafter"/>
</dbReference>
<evidence type="ECO:0000313" key="5">
    <source>
        <dbReference type="EMBL" id="KGK98527.1"/>
    </source>
</evidence>
<dbReference type="Gene3D" id="3.20.20.105">
    <property type="entry name" value="Queuine tRNA-ribosyltransferase-like"/>
    <property type="match status" value="1"/>
</dbReference>
<dbReference type="InterPro" id="IPR038250">
    <property type="entry name" value="TGT_C2_sf"/>
</dbReference>
<sequence>MTSYFEVEQRDGAARIGKILLSTPIRTPHIIDTVSLKDPAGPFADAGSMWDLSAEEALENIRKIRELSGDDTILILPHQDLTPDVPGDVAETIAKKIDMEATGPIGRIYRHGQDVKKADLYIMEGAGSFQGNARKFMQRIIEIREKIAPDTALYVPNLCTPANAAMLIYLGIDIVDNTRATVAGYNDIYLTTSGSYFVDSMAELPCRCDACAPITLEELREMPKADRAEILTRHNCNMLEAEVVLARERIRAGNLREYVEGQCRVEPWLAGLLRLFDTQYGYMEEHAPLARSNQLLATTSESMTRPEVVRFARRIHERYTPPETDILVLLPCSAKKPYSISNSHSKFIRSLGKNRRYVHEVIITSPLGVVPRELELTYPASHYDTVVTGYWDAEEIKWVSSCLSEYLSKNKYSHIIAHVEEAYREICEIVSKELGIEIIYTSSGNVTSYESLDNLKNTVSGIVAEGEFGQNKPRSDLMRAIADYQFGPGAGELLVPDRSKIKAPFPKHQVFIDKKQIATLIPQYGIIALTIDGTRLLAASDDYEGYTVTIDDFLPRGSLLAPGVIDADERIRTGDEVLVKGSKAIGVGRAMMNGKEMVASTRGIAVDLRHIKKADKDKDKD</sequence>
<keyword evidence="5" id="KW-0808">Transferase</keyword>
<dbReference type="Gene3D" id="3.10.450.90">
    <property type="entry name" value="ArcTGT, C2 domain"/>
    <property type="match status" value="1"/>
</dbReference>
<dbReference type="SUPFAM" id="SSF88802">
    <property type="entry name" value="Pre-PUA domain"/>
    <property type="match status" value="1"/>
</dbReference>
<dbReference type="PROSITE" id="PS50890">
    <property type="entry name" value="PUA"/>
    <property type="match status" value="1"/>
</dbReference>
<dbReference type="CDD" id="cd21149">
    <property type="entry name" value="PUA_archaeosine_TGT"/>
    <property type="match status" value="1"/>
</dbReference>
<dbReference type="InterPro" id="IPR002616">
    <property type="entry name" value="tRNA_ribo_trans-like"/>
</dbReference>
<protein>
    <submittedName>
        <fullName evidence="5">tRNA-ribosyltransferase</fullName>
    </submittedName>
</protein>
<dbReference type="InterPro" id="IPR040777">
    <property type="entry name" value="DUF5591"/>
</dbReference>
<dbReference type="GO" id="GO:0005737">
    <property type="term" value="C:cytoplasm"/>
    <property type="evidence" value="ECO:0007669"/>
    <property type="project" value="TreeGrafter"/>
</dbReference>
<dbReference type="SMART" id="SM00359">
    <property type="entry name" value="PUA"/>
    <property type="match status" value="1"/>
</dbReference>
<evidence type="ECO:0000256" key="1">
    <source>
        <dbReference type="ARBA" id="ARBA00005030"/>
    </source>
</evidence>
<accession>A0A099T057</accession>
<dbReference type="NCBIfam" id="NF040592">
    <property type="entry name" value="tRNA_mod_ArcS"/>
    <property type="match status" value="1"/>
</dbReference>
<evidence type="ECO:0000259" key="4">
    <source>
        <dbReference type="SMART" id="SM00359"/>
    </source>
</evidence>
<dbReference type="Pfam" id="PF01472">
    <property type="entry name" value="PUA"/>
    <property type="match status" value="1"/>
</dbReference>
<comment type="similarity">
    <text evidence="2">Belongs to the archaeosine synthase type 1 family.</text>
</comment>
<dbReference type="SUPFAM" id="SSF51713">
    <property type="entry name" value="tRNA-guanine transglycosylase"/>
    <property type="match status" value="1"/>
</dbReference>
<comment type="pathway">
    <text evidence="1">tRNA modification; archaeosine-tRNA biosynthesis.</text>
</comment>
<dbReference type="Pfam" id="PF01702">
    <property type="entry name" value="TGT"/>
    <property type="match status" value="1"/>
</dbReference>
<proteinExistence type="inferred from homology"/>
<dbReference type="NCBIfam" id="TIGR00451">
    <property type="entry name" value="unchar_dom_2"/>
    <property type="match status" value="1"/>
</dbReference>
<dbReference type="Pfam" id="PF14810">
    <property type="entry name" value="TGT_C2"/>
    <property type="match status" value="1"/>
</dbReference>
<dbReference type="Gene3D" id="2.30.130.10">
    <property type="entry name" value="PUA domain"/>
    <property type="match status" value="1"/>
</dbReference>
<dbReference type="AlphaFoldDB" id="A0A099T057"/>
<dbReference type="InterPro" id="IPR036895">
    <property type="entry name" value="Uracil-DNA_glycosylase-like_sf"/>
</dbReference>
<evidence type="ECO:0000256" key="3">
    <source>
        <dbReference type="ARBA" id="ARBA00022694"/>
    </source>
</evidence>
<dbReference type="OrthoDB" id="115061at2157"/>
<name>A0A099T057_METMT</name>
<dbReference type="GO" id="GO:0003723">
    <property type="term" value="F:RNA binding"/>
    <property type="evidence" value="ECO:0007669"/>
    <property type="project" value="InterPro"/>
</dbReference>
<organism evidence="5 6">
    <name type="scientific">Methanococcoides methylutens</name>
    <dbReference type="NCBI Taxonomy" id="2226"/>
    <lineage>
        <taxon>Archaea</taxon>
        <taxon>Methanobacteriati</taxon>
        <taxon>Methanobacteriota</taxon>
        <taxon>Stenosarchaea group</taxon>
        <taxon>Methanomicrobia</taxon>
        <taxon>Methanosarcinales</taxon>
        <taxon>Methanosarcinaceae</taxon>
        <taxon>Methanococcoides</taxon>
    </lineage>
</organism>
<dbReference type="Proteomes" id="UP000029859">
    <property type="component" value="Unassembled WGS sequence"/>
</dbReference>
<dbReference type="InterPro" id="IPR053418">
    <property type="entry name" value="Archaeosine_synthase_1"/>
</dbReference>
<dbReference type="InterPro" id="IPR050076">
    <property type="entry name" value="ArchSynthase1/Queuine_TRR"/>
</dbReference>
<dbReference type="PANTHER" id="PTHR46499:SF2">
    <property type="entry name" value="ARCHAEOSINE SYNTHASE"/>
    <property type="match status" value="1"/>
</dbReference>
<evidence type="ECO:0000256" key="2">
    <source>
        <dbReference type="ARBA" id="ARBA00008906"/>
    </source>
</evidence>
<dbReference type="InterPro" id="IPR036974">
    <property type="entry name" value="PUA_sf"/>
</dbReference>
<dbReference type="InterPro" id="IPR029402">
    <property type="entry name" value="TGT_C2"/>
</dbReference>
<comment type="caution">
    <text evidence="5">The sequence shown here is derived from an EMBL/GenBank/DDBJ whole genome shotgun (WGS) entry which is preliminary data.</text>
</comment>
<dbReference type="InterPro" id="IPR036511">
    <property type="entry name" value="TGT-like_sf"/>
</dbReference>
<dbReference type="SUPFAM" id="SSF88697">
    <property type="entry name" value="PUA domain-like"/>
    <property type="match status" value="1"/>
</dbReference>
<dbReference type="InterPro" id="IPR015947">
    <property type="entry name" value="PUA-like_sf"/>
</dbReference>
<dbReference type="Pfam" id="PF17884">
    <property type="entry name" value="DUF5591"/>
    <property type="match status" value="1"/>
</dbReference>
<dbReference type="InterPro" id="IPR002478">
    <property type="entry name" value="PUA"/>
</dbReference>
<reference evidence="5 6" key="1">
    <citation type="submission" date="2014-09" db="EMBL/GenBank/DDBJ databases">
        <title>Draft genome sequence of an obligately methylotrophic methanogen, Methanococcoides methylutens, isolated from marine sediment.</title>
        <authorList>
            <person name="Guan Y."/>
            <person name="Ngugi D.K."/>
            <person name="Blom J."/>
            <person name="Ali S."/>
            <person name="Ferry J.G."/>
            <person name="Stingl U."/>
        </authorList>
    </citation>
    <scope>NUCLEOTIDE SEQUENCE [LARGE SCALE GENOMIC DNA]</scope>
    <source>
        <strain evidence="5 6">DSM 2657</strain>
    </source>
</reference>
<dbReference type="SUPFAM" id="SSF52141">
    <property type="entry name" value="Uracil-DNA glycosylase-like"/>
    <property type="match status" value="1"/>
</dbReference>
<feature type="domain" description="PUA" evidence="4">
    <location>
        <begin position="546"/>
        <end position="613"/>
    </location>
</feature>
<dbReference type="PANTHER" id="PTHR46499">
    <property type="entry name" value="QUEUINE TRNA-RIBOSYLTRANSFERASE"/>
    <property type="match status" value="1"/>
</dbReference>
<keyword evidence="6" id="KW-1185">Reference proteome</keyword>
<dbReference type="Gene3D" id="3.40.50.10630">
    <property type="entry name" value="Uracil-DNA glycosylase-like"/>
    <property type="match status" value="1"/>
</dbReference>
<dbReference type="RefSeq" id="WP_048196079.1">
    <property type="nucleotide sequence ID" value="NZ_CAAGSM010000004.1"/>
</dbReference>
<dbReference type="EMBL" id="JRHO01000014">
    <property type="protein sequence ID" value="KGK98527.1"/>
    <property type="molecule type" value="Genomic_DNA"/>
</dbReference>
<keyword evidence="3" id="KW-0819">tRNA processing</keyword>
<gene>
    <name evidence="5" type="ORF">LI82_12610</name>
</gene>
<dbReference type="UniPathway" id="UPA00393"/>
<dbReference type="InterPro" id="IPR004521">
    <property type="entry name" value="Uncharacterised_CHP00451"/>
</dbReference>